<name>B9YYU5_9NEIS</name>
<protein>
    <recommendedName>
        <fullName evidence="3">Phage protein, HK97 gp10 family</fullName>
    </recommendedName>
</protein>
<evidence type="ECO:0000313" key="1">
    <source>
        <dbReference type="EMBL" id="EEG10298.1"/>
    </source>
</evidence>
<keyword evidence="2" id="KW-1185">Reference proteome</keyword>
<accession>B9YYU5</accession>
<evidence type="ECO:0000313" key="2">
    <source>
        <dbReference type="Proteomes" id="UP000003165"/>
    </source>
</evidence>
<dbReference type="RefSeq" id="WP_008952300.1">
    <property type="nucleotide sequence ID" value="NZ_ACIS01000001.1"/>
</dbReference>
<dbReference type="EMBL" id="ACIS01000001">
    <property type="protein sequence ID" value="EEG10298.1"/>
    <property type="molecule type" value="Genomic_DNA"/>
</dbReference>
<sequence>MADTLSMHIEGFDEFDKVDFDKTKVRAGFREAGKIVTGRAQMLLALGKGQEGYPTNRTGALLHAISFRVSRSGFMVRVMPNMPAGAKEYYPAYLHYGVRQGARVTKLAPGQGLGRSNRRARGGRVEALAARKLTGWRIAPRDNYIVDALQDSAQEVKDVLAAALGRALRPK</sequence>
<dbReference type="AlphaFoldDB" id="B9YYU5"/>
<dbReference type="eggNOG" id="ENOG5033AUI">
    <property type="taxonomic scope" value="Bacteria"/>
</dbReference>
<organism evidence="1 2">
    <name type="scientific">Pseudogulbenkiania ferrooxidans 2002</name>
    <dbReference type="NCBI Taxonomy" id="279714"/>
    <lineage>
        <taxon>Bacteria</taxon>
        <taxon>Pseudomonadati</taxon>
        <taxon>Pseudomonadota</taxon>
        <taxon>Betaproteobacteria</taxon>
        <taxon>Neisseriales</taxon>
        <taxon>Chromobacteriaceae</taxon>
        <taxon>Pseudogulbenkiania</taxon>
    </lineage>
</organism>
<proteinExistence type="predicted"/>
<gene>
    <name evidence="1" type="ORF">FuraDRAFT_0280</name>
</gene>
<reference evidence="1 2" key="1">
    <citation type="submission" date="2009-02" db="EMBL/GenBank/DDBJ databases">
        <title>Sequencing of the draft genome and assembly of Lutiella nitroferrum 2002.</title>
        <authorList>
            <consortium name="US DOE Joint Genome Institute (JGI-PGF)"/>
            <person name="Lucas S."/>
            <person name="Copeland A."/>
            <person name="Lapidus A."/>
            <person name="Glavina del Rio T."/>
            <person name="Tice H."/>
            <person name="Bruce D."/>
            <person name="Goodwin L."/>
            <person name="Pitluck S."/>
            <person name="Larimer F."/>
            <person name="Land M.L."/>
            <person name="Hauser L."/>
            <person name="Coates J.D."/>
        </authorList>
    </citation>
    <scope>NUCLEOTIDE SEQUENCE [LARGE SCALE GENOMIC DNA]</scope>
    <source>
        <strain evidence="1 2">2002</strain>
    </source>
</reference>
<comment type="caution">
    <text evidence="1">The sequence shown here is derived from an EMBL/GenBank/DDBJ whole genome shotgun (WGS) entry which is preliminary data.</text>
</comment>
<dbReference type="Proteomes" id="UP000003165">
    <property type="component" value="Unassembled WGS sequence"/>
</dbReference>
<evidence type="ECO:0008006" key="3">
    <source>
        <dbReference type="Google" id="ProtNLM"/>
    </source>
</evidence>